<dbReference type="Pfam" id="PF12922">
    <property type="entry name" value="Cnd1_N"/>
    <property type="match status" value="1"/>
</dbReference>
<dbReference type="STRING" id="105785.A0A2J7PH23"/>
<proteinExistence type="predicted"/>
<organism evidence="2 3">
    <name type="scientific">Cryptotermes secundus</name>
    <dbReference type="NCBI Taxonomy" id="105785"/>
    <lineage>
        <taxon>Eukaryota</taxon>
        <taxon>Metazoa</taxon>
        <taxon>Ecdysozoa</taxon>
        <taxon>Arthropoda</taxon>
        <taxon>Hexapoda</taxon>
        <taxon>Insecta</taxon>
        <taxon>Pterygota</taxon>
        <taxon>Neoptera</taxon>
        <taxon>Polyneoptera</taxon>
        <taxon>Dictyoptera</taxon>
        <taxon>Blattodea</taxon>
        <taxon>Blattoidea</taxon>
        <taxon>Termitoidae</taxon>
        <taxon>Kalotermitidae</taxon>
        <taxon>Cryptotermitinae</taxon>
        <taxon>Cryptotermes</taxon>
    </lineage>
</organism>
<dbReference type="InterPro" id="IPR026971">
    <property type="entry name" value="CND1/NCAPD3"/>
</dbReference>
<dbReference type="GO" id="GO:0007076">
    <property type="term" value="P:mitotic chromosome condensation"/>
    <property type="evidence" value="ECO:0007669"/>
    <property type="project" value="InterPro"/>
</dbReference>
<gene>
    <name evidence="2" type="ORF">B7P43_G15858</name>
</gene>
<dbReference type="EMBL" id="NEVH01025154">
    <property type="protein sequence ID" value="PNF15630.1"/>
    <property type="molecule type" value="Genomic_DNA"/>
</dbReference>
<dbReference type="PANTHER" id="PTHR14222">
    <property type="entry name" value="CONDENSIN"/>
    <property type="match status" value="1"/>
</dbReference>
<dbReference type="GO" id="GO:0000779">
    <property type="term" value="C:condensed chromosome, centromeric region"/>
    <property type="evidence" value="ECO:0007669"/>
    <property type="project" value="TreeGrafter"/>
</dbReference>
<name>A0A2J7PH23_9NEOP</name>
<sequence>MADVEFVIPTNKDELLQGEPGQYSVRNVCSLPELSDKLSDCKNSISEVGTDFILDHFDSLFSVLVHFKQADLSTLSKGWNVIMKGYGVLQSSLALLLEEGDLNSELRFRTVNITKMATYILTQMMRAFEEKLTQKSSNGILIDSGKGRKKSSKKVEYEDFNWEAKSHSALVLLYHLLQLPLNKLWEPPIAEEEFINLIADCCYKVLEDPGISAVKMKYMRETIFQVLGTLIKRYNH</sequence>
<dbReference type="GO" id="GO:0010032">
    <property type="term" value="P:meiotic chromosome condensation"/>
    <property type="evidence" value="ECO:0007669"/>
    <property type="project" value="TreeGrafter"/>
</dbReference>
<dbReference type="InterPro" id="IPR024324">
    <property type="entry name" value="Condensin_cplx_su1_N"/>
</dbReference>
<dbReference type="GO" id="GO:0042393">
    <property type="term" value="F:histone binding"/>
    <property type="evidence" value="ECO:0007669"/>
    <property type="project" value="TreeGrafter"/>
</dbReference>
<evidence type="ECO:0000313" key="2">
    <source>
        <dbReference type="EMBL" id="PNF15630.1"/>
    </source>
</evidence>
<dbReference type="Proteomes" id="UP000235965">
    <property type="component" value="Unassembled WGS sequence"/>
</dbReference>
<protein>
    <recommendedName>
        <fullName evidence="1">Condensin complex subunit 1 N-terminal domain-containing protein</fullName>
    </recommendedName>
</protein>
<comment type="caution">
    <text evidence="2">The sequence shown here is derived from an EMBL/GenBank/DDBJ whole genome shotgun (WGS) entry which is preliminary data.</text>
</comment>
<keyword evidence="3" id="KW-1185">Reference proteome</keyword>
<evidence type="ECO:0000259" key="1">
    <source>
        <dbReference type="Pfam" id="PF12922"/>
    </source>
</evidence>
<feature type="non-terminal residue" evidence="2">
    <location>
        <position position="236"/>
    </location>
</feature>
<dbReference type="InParanoid" id="A0A2J7PH23"/>
<accession>A0A2J7PH23</accession>
<evidence type="ECO:0000313" key="3">
    <source>
        <dbReference type="Proteomes" id="UP000235965"/>
    </source>
</evidence>
<feature type="domain" description="Condensin complex subunit 1 N-terminal" evidence="1">
    <location>
        <begin position="74"/>
        <end position="236"/>
    </location>
</feature>
<dbReference type="GO" id="GO:0000796">
    <property type="term" value="C:condensin complex"/>
    <property type="evidence" value="ECO:0007669"/>
    <property type="project" value="TreeGrafter"/>
</dbReference>
<reference evidence="2 3" key="1">
    <citation type="submission" date="2017-12" db="EMBL/GenBank/DDBJ databases">
        <title>Hemimetabolous genomes reveal molecular basis of termite eusociality.</title>
        <authorList>
            <person name="Harrison M.C."/>
            <person name="Jongepier E."/>
            <person name="Robertson H.M."/>
            <person name="Arning N."/>
            <person name="Bitard-Feildel T."/>
            <person name="Chao H."/>
            <person name="Childers C.P."/>
            <person name="Dinh H."/>
            <person name="Doddapaneni H."/>
            <person name="Dugan S."/>
            <person name="Gowin J."/>
            <person name="Greiner C."/>
            <person name="Han Y."/>
            <person name="Hu H."/>
            <person name="Hughes D.S.T."/>
            <person name="Huylmans A.-K."/>
            <person name="Kemena C."/>
            <person name="Kremer L.P.M."/>
            <person name="Lee S.L."/>
            <person name="Lopez-Ezquerra A."/>
            <person name="Mallet L."/>
            <person name="Monroy-Kuhn J.M."/>
            <person name="Moser A."/>
            <person name="Murali S.C."/>
            <person name="Muzny D.M."/>
            <person name="Otani S."/>
            <person name="Piulachs M.-D."/>
            <person name="Poelchau M."/>
            <person name="Qu J."/>
            <person name="Schaub F."/>
            <person name="Wada-Katsumata A."/>
            <person name="Worley K.C."/>
            <person name="Xie Q."/>
            <person name="Ylla G."/>
            <person name="Poulsen M."/>
            <person name="Gibbs R.A."/>
            <person name="Schal C."/>
            <person name="Richards S."/>
            <person name="Belles X."/>
            <person name="Korb J."/>
            <person name="Bornberg-Bauer E."/>
        </authorList>
    </citation>
    <scope>NUCLEOTIDE SEQUENCE [LARGE SCALE GENOMIC DNA]</scope>
    <source>
        <tissue evidence="2">Whole body</tissue>
    </source>
</reference>
<dbReference type="AlphaFoldDB" id="A0A2J7PH23"/>
<dbReference type="PANTHER" id="PTHR14222:SF2">
    <property type="entry name" value="CONDENSIN COMPLEX SUBUNIT 1"/>
    <property type="match status" value="1"/>
</dbReference>
<dbReference type="OrthoDB" id="436262at2759"/>